<gene>
    <name evidence="2" type="ORF">COLO4_29502</name>
</gene>
<keyword evidence="3" id="KW-1185">Reference proteome</keyword>
<feature type="region of interest" description="Disordered" evidence="1">
    <location>
        <begin position="38"/>
        <end position="67"/>
    </location>
</feature>
<evidence type="ECO:0000313" key="3">
    <source>
        <dbReference type="Proteomes" id="UP000187203"/>
    </source>
</evidence>
<dbReference type="EMBL" id="AWUE01020369">
    <property type="protein sequence ID" value="OMO68636.1"/>
    <property type="molecule type" value="Genomic_DNA"/>
</dbReference>
<proteinExistence type="predicted"/>
<name>A0A1R3HE73_9ROSI</name>
<organism evidence="2 3">
    <name type="scientific">Corchorus olitorius</name>
    <dbReference type="NCBI Taxonomy" id="93759"/>
    <lineage>
        <taxon>Eukaryota</taxon>
        <taxon>Viridiplantae</taxon>
        <taxon>Streptophyta</taxon>
        <taxon>Embryophyta</taxon>
        <taxon>Tracheophyta</taxon>
        <taxon>Spermatophyta</taxon>
        <taxon>Magnoliopsida</taxon>
        <taxon>eudicotyledons</taxon>
        <taxon>Gunneridae</taxon>
        <taxon>Pentapetalae</taxon>
        <taxon>rosids</taxon>
        <taxon>malvids</taxon>
        <taxon>Malvales</taxon>
        <taxon>Malvaceae</taxon>
        <taxon>Grewioideae</taxon>
        <taxon>Apeibeae</taxon>
        <taxon>Corchorus</taxon>
    </lineage>
</organism>
<comment type="caution">
    <text evidence="2">The sequence shown here is derived from an EMBL/GenBank/DDBJ whole genome shotgun (WGS) entry which is preliminary data.</text>
</comment>
<reference evidence="3" key="1">
    <citation type="submission" date="2013-09" db="EMBL/GenBank/DDBJ databases">
        <title>Corchorus olitorius genome sequencing.</title>
        <authorList>
            <person name="Alam M."/>
            <person name="Haque M.S."/>
            <person name="Islam M.S."/>
            <person name="Emdad E.M."/>
            <person name="Islam M.M."/>
            <person name="Ahmed B."/>
            <person name="Halim A."/>
            <person name="Hossen Q.M.M."/>
            <person name="Hossain M.Z."/>
            <person name="Ahmed R."/>
            <person name="Khan M.M."/>
            <person name="Islam R."/>
            <person name="Rashid M.M."/>
            <person name="Khan S.A."/>
            <person name="Rahman M.S."/>
            <person name="Alam M."/>
            <person name="Yahiya A.S."/>
            <person name="Khan M.S."/>
            <person name="Azam M.S."/>
            <person name="Haque T."/>
            <person name="Lashkar M.Z.H."/>
            <person name="Akhand A.I."/>
            <person name="Morshed G."/>
            <person name="Roy S."/>
            <person name="Uddin K.S."/>
            <person name="Rabeya T."/>
            <person name="Hossain A.S."/>
            <person name="Chowdhury A."/>
            <person name="Snigdha A.R."/>
            <person name="Mortoza M.S."/>
            <person name="Matin S.A."/>
            <person name="Hoque S.M.E."/>
            <person name="Islam M.K."/>
            <person name="Roy D.K."/>
            <person name="Haider R."/>
            <person name="Moosa M.M."/>
            <person name="Elias S.M."/>
            <person name="Hasan A.M."/>
            <person name="Jahan S."/>
            <person name="Shafiuddin M."/>
            <person name="Mahmood N."/>
            <person name="Shommy N.S."/>
        </authorList>
    </citation>
    <scope>NUCLEOTIDE SEQUENCE [LARGE SCALE GENOMIC DNA]</scope>
    <source>
        <strain evidence="3">cv. O-4</strain>
    </source>
</reference>
<dbReference type="Proteomes" id="UP000187203">
    <property type="component" value="Unassembled WGS sequence"/>
</dbReference>
<evidence type="ECO:0000256" key="1">
    <source>
        <dbReference type="SAM" id="MobiDB-lite"/>
    </source>
</evidence>
<sequence length="67" mass="7772">MKVRFLGFFWVSIPCRKDLCFTRTPASQQANDPRLMNGRTLIKSNGKGTKQGKNESYNRLVFPHKKK</sequence>
<dbReference type="AlphaFoldDB" id="A0A1R3HE73"/>
<evidence type="ECO:0000313" key="2">
    <source>
        <dbReference type="EMBL" id="OMO68636.1"/>
    </source>
</evidence>
<accession>A0A1R3HE73</accession>
<protein>
    <submittedName>
        <fullName evidence="2">Uncharacterized protein</fullName>
    </submittedName>
</protein>